<dbReference type="CDD" id="cd02440">
    <property type="entry name" value="AdoMet_MTases"/>
    <property type="match status" value="1"/>
</dbReference>
<keyword evidence="5" id="KW-1185">Reference proteome</keyword>
<organism evidence="4 5">
    <name type="scientific">Antrihabitans stalagmiti</name>
    <dbReference type="NCBI Taxonomy" id="2799499"/>
    <lineage>
        <taxon>Bacteria</taxon>
        <taxon>Bacillati</taxon>
        <taxon>Actinomycetota</taxon>
        <taxon>Actinomycetes</taxon>
        <taxon>Mycobacteriales</taxon>
        <taxon>Nocardiaceae</taxon>
        <taxon>Antrihabitans</taxon>
    </lineage>
</organism>
<dbReference type="InterPro" id="IPR041698">
    <property type="entry name" value="Methyltransf_25"/>
</dbReference>
<dbReference type="InterPro" id="IPR029063">
    <property type="entry name" value="SAM-dependent_MTases_sf"/>
</dbReference>
<evidence type="ECO:0000313" key="4">
    <source>
        <dbReference type="EMBL" id="MBJ8342668.1"/>
    </source>
</evidence>
<dbReference type="RefSeq" id="WP_199708360.1">
    <property type="nucleotide sequence ID" value="NZ_JAEMNV010000013.1"/>
</dbReference>
<protein>
    <submittedName>
        <fullName evidence="4">Methyltransferase domain-containing protein</fullName>
    </submittedName>
</protein>
<dbReference type="Gene3D" id="3.40.50.150">
    <property type="entry name" value="Vaccinia Virus protein VP39"/>
    <property type="match status" value="1"/>
</dbReference>
<evidence type="ECO:0000256" key="2">
    <source>
        <dbReference type="ARBA" id="ARBA00022679"/>
    </source>
</evidence>
<dbReference type="PANTHER" id="PTHR43861:SF1">
    <property type="entry name" value="TRANS-ACONITATE 2-METHYLTRANSFERASE"/>
    <property type="match status" value="1"/>
</dbReference>
<evidence type="ECO:0000256" key="1">
    <source>
        <dbReference type="ARBA" id="ARBA00022603"/>
    </source>
</evidence>
<dbReference type="EMBL" id="JAEMNV010000013">
    <property type="protein sequence ID" value="MBJ8342668.1"/>
    <property type="molecule type" value="Genomic_DNA"/>
</dbReference>
<sequence>MADWDGAGYAHISSLQRTMAEYSLAAVQVRGDERVLDVGCGDGFVTRSIAARLPHGSVLGVDPSPRMIATAQLAQEPTNVGFEVADVTSMTFDDEFDVVVSFNALHWVRAQTAAYGNIARALRAGGRVLVQFVCASERPSVEQVAMDVAADQRWAGAFTDFVPPFVHVEVDEFTATVTAAGLDVVDVTVADREWDFGSRDAFVGWCTVGFADWTARLDPADVPAFVDAVVDRYEAVVGRPGLFRFLQLRAELSVV</sequence>
<dbReference type="Proteomes" id="UP000655868">
    <property type="component" value="Unassembled WGS sequence"/>
</dbReference>
<dbReference type="SUPFAM" id="SSF53335">
    <property type="entry name" value="S-adenosyl-L-methionine-dependent methyltransferases"/>
    <property type="match status" value="1"/>
</dbReference>
<dbReference type="AlphaFoldDB" id="A0A934NWQ3"/>
<dbReference type="Pfam" id="PF13649">
    <property type="entry name" value="Methyltransf_25"/>
    <property type="match status" value="1"/>
</dbReference>
<accession>A0A934NWQ3</accession>
<feature type="domain" description="Methyltransferase" evidence="3">
    <location>
        <begin position="35"/>
        <end position="126"/>
    </location>
</feature>
<evidence type="ECO:0000259" key="3">
    <source>
        <dbReference type="Pfam" id="PF13649"/>
    </source>
</evidence>
<keyword evidence="2" id="KW-0808">Transferase</keyword>
<comment type="caution">
    <text evidence="4">The sequence shown here is derived from an EMBL/GenBank/DDBJ whole genome shotgun (WGS) entry which is preliminary data.</text>
</comment>
<gene>
    <name evidence="4" type="ORF">JGU71_27640</name>
</gene>
<reference evidence="4" key="1">
    <citation type="submission" date="2020-12" db="EMBL/GenBank/DDBJ databases">
        <title>Antrihabitans popcorni sp. nov. and Antrihabitans auranticaus sp. nov., isolated from a larva cave.</title>
        <authorList>
            <person name="Lee S.D."/>
            <person name="Kim I.S."/>
        </authorList>
    </citation>
    <scope>NUCLEOTIDE SEQUENCE</scope>
    <source>
        <strain evidence="4">YC3-6</strain>
    </source>
</reference>
<dbReference type="GO" id="GO:0032259">
    <property type="term" value="P:methylation"/>
    <property type="evidence" value="ECO:0007669"/>
    <property type="project" value="UniProtKB-KW"/>
</dbReference>
<dbReference type="PANTHER" id="PTHR43861">
    <property type="entry name" value="TRANS-ACONITATE 2-METHYLTRANSFERASE-RELATED"/>
    <property type="match status" value="1"/>
</dbReference>
<keyword evidence="1 4" id="KW-0489">Methyltransferase</keyword>
<dbReference type="GO" id="GO:0008168">
    <property type="term" value="F:methyltransferase activity"/>
    <property type="evidence" value="ECO:0007669"/>
    <property type="project" value="UniProtKB-KW"/>
</dbReference>
<proteinExistence type="predicted"/>
<evidence type="ECO:0000313" key="5">
    <source>
        <dbReference type="Proteomes" id="UP000655868"/>
    </source>
</evidence>
<name>A0A934NWQ3_9NOCA</name>